<reference evidence="2 3" key="2">
    <citation type="submission" date="2014-03" db="EMBL/GenBank/DDBJ databases">
        <title>The Genome Sequence of Anncaliia algerae insect isolate PRA339.</title>
        <authorList>
            <consortium name="The Broad Institute Genome Sequencing Platform"/>
            <consortium name="The Broad Institute Genome Sequencing Center for Infectious Disease"/>
            <person name="Cuomo C."/>
            <person name="Becnel J."/>
            <person name="Sanscrainte N."/>
            <person name="Walker B."/>
            <person name="Young S.K."/>
            <person name="Zeng Q."/>
            <person name="Gargeya S."/>
            <person name="Fitzgerald M."/>
            <person name="Haas B."/>
            <person name="Abouelleil A."/>
            <person name="Alvarado L."/>
            <person name="Arachchi H.M."/>
            <person name="Berlin A.M."/>
            <person name="Chapman S.B."/>
            <person name="Dewar J."/>
            <person name="Goldberg J."/>
            <person name="Griggs A."/>
            <person name="Gujja S."/>
            <person name="Hansen M."/>
            <person name="Howarth C."/>
            <person name="Imamovic A."/>
            <person name="Larimer J."/>
            <person name="McCowan C."/>
            <person name="Murphy C."/>
            <person name="Neiman D."/>
            <person name="Pearson M."/>
            <person name="Priest M."/>
            <person name="Roberts A."/>
            <person name="Saif S."/>
            <person name="Shea T."/>
            <person name="Sisk P."/>
            <person name="Sykes S."/>
            <person name="Wortman J."/>
            <person name="Nusbaum C."/>
            <person name="Birren B."/>
        </authorList>
    </citation>
    <scope>NUCLEOTIDE SEQUENCE [LARGE SCALE GENOMIC DNA]</scope>
    <source>
        <strain evidence="2 3">PRA339</strain>
    </source>
</reference>
<dbReference type="Gene3D" id="2.40.70.10">
    <property type="entry name" value="Acid Proteases"/>
    <property type="match status" value="1"/>
</dbReference>
<name>A0A059F2S9_9MICR</name>
<evidence type="ECO:0000313" key="2">
    <source>
        <dbReference type="EMBL" id="KCZ81276.1"/>
    </source>
</evidence>
<evidence type="ECO:0000313" key="3">
    <source>
        <dbReference type="Proteomes" id="UP000030655"/>
    </source>
</evidence>
<sequence length="235" mass="27556">MYFIQNLNASSRIQLFNKGIETVSEIIRTIQSTEQMIEQLYKEQEPDSTDMIKPTYQTKDNNKEIRRKFWCNLHKTNTHSNEECLLQKNQIKTTSSNLENHKDKRSEKKINLIRDNLSYSKSYAFKVFPMYNKNIQMKAIIDSGSSKTHINESIAIKLQLKTKQTPKNRVVLADGSHKTFDKAINLEFRTGNHKNYKIQANFIPNLSNDAILGVDFQTRYKFKIDFEKQLSKTIH</sequence>
<dbReference type="CDD" id="cd00303">
    <property type="entry name" value="retropepsin_like"/>
    <property type="match status" value="1"/>
</dbReference>
<dbReference type="SUPFAM" id="SSF50630">
    <property type="entry name" value="Acid proteases"/>
    <property type="match status" value="1"/>
</dbReference>
<dbReference type="Pfam" id="PF13650">
    <property type="entry name" value="Asp_protease_2"/>
    <property type="match status" value="1"/>
</dbReference>
<keyword evidence="3" id="KW-1185">Reference proteome</keyword>
<evidence type="ECO:0000256" key="1">
    <source>
        <dbReference type="ARBA" id="ARBA00022750"/>
    </source>
</evidence>
<keyword evidence="1" id="KW-0378">Hydrolase</keyword>
<dbReference type="HOGENOM" id="CLU_1179955_0_0_1"/>
<dbReference type="AlphaFoldDB" id="A0A059F2S9"/>
<dbReference type="PROSITE" id="PS00141">
    <property type="entry name" value="ASP_PROTEASE"/>
    <property type="match status" value="1"/>
</dbReference>
<dbReference type="GO" id="GO:0004190">
    <property type="term" value="F:aspartic-type endopeptidase activity"/>
    <property type="evidence" value="ECO:0007669"/>
    <property type="project" value="UniProtKB-KW"/>
</dbReference>
<gene>
    <name evidence="2" type="ORF">H312_01272</name>
</gene>
<dbReference type="OrthoDB" id="7555401at2759"/>
<keyword evidence="1" id="KW-0645">Protease</keyword>
<reference evidence="3" key="1">
    <citation type="submission" date="2013-02" db="EMBL/GenBank/DDBJ databases">
        <authorList>
            <consortium name="The Broad Institute Genome Sequencing Platform"/>
            <person name="Cuomo C."/>
            <person name="Becnel J."/>
            <person name="Sanscrainte N."/>
            <person name="Walker B."/>
            <person name="Young S.K."/>
            <person name="Zeng Q."/>
            <person name="Gargeya S."/>
            <person name="Fitzgerald M."/>
            <person name="Haas B."/>
            <person name="Abouelleil A."/>
            <person name="Alvarado L."/>
            <person name="Arachchi H.M."/>
            <person name="Berlin A.M."/>
            <person name="Chapman S.B."/>
            <person name="Dewar J."/>
            <person name="Goldberg J."/>
            <person name="Griggs A."/>
            <person name="Gujja S."/>
            <person name="Hansen M."/>
            <person name="Howarth C."/>
            <person name="Imamovic A."/>
            <person name="Larimer J."/>
            <person name="McCowan C."/>
            <person name="Murphy C."/>
            <person name="Neiman D."/>
            <person name="Pearson M."/>
            <person name="Priest M."/>
            <person name="Roberts A."/>
            <person name="Saif S."/>
            <person name="Shea T."/>
            <person name="Sisk P."/>
            <person name="Sykes S."/>
            <person name="Wortman J."/>
            <person name="Nusbaum C."/>
            <person name="Birren B."/>
        </authorList>
    </citation>
    <scope>NUCLEOTIDE SEQUENCE [LARGE SCALE GENOMIC DNA]</scope>
    <source>
        <strain evidence="3">PRA339</strain>
    </source>
</reference>
<accession>A0A059F2S9</accession>
<dbReference type="InterPro" id="IPR001969">
    <property type="entry name" value="Aspartic_peptidase_AS"/>
</dbReference>
<dbReference type="Proteomes" id="UP000030655">
    <property type="component" value="Unassembled WGS sequence"/>
</dbReference>
<dbReference type="EMBL" id="KK365145">
    <property type="protein sequence ID" value="KCZ81276.1"/>
    <property type="molecule type" value="Genomic_DNA"/>
</dbReference>
<protein>
    <recommendedName>
        <fullName evidence="4">Peptidase A2 domain-containing protein</fullName>
    </recommendedName>
</protein>
<dbReference type="VEuPathDB" id="MicrosporidiaDB:H312_01272"/>
<evidence type="ECO:0008006" key="4">
    <source>
        <dbReference type="Google" id="ProtNLM"/>
    </source>
</evidence>
<organism evidence="2 3">
    <name type="scientific">Anncaliia algerae PRA339</name>
    <dbReference type="NCBI Taxonomy" id="1288291"/>
    <lineage>
        <taxon>Eukaryota</taxon>
        <taxon>Fungi</taxon>
        <taxon>Fungi incertae sedis</taxon>
        <taxon>Microsporidia</taxon>
        <taxon>Tubulinosematoidea</taxon>
        <taxon>Tubulinosematidae</taxon>
        <taxon>Anncaliia</taxon>
    </lineage>
</organism>
<dbReference type="InterPro" id="IPR021109">
    <property type="entry name" value="Peptidase_aspartic_dom_sf"/>
</dbReference>
<keyword evidence="1" id="KW-0064">Aspartyl protease</keyword>
<proteinExistence type="predicted"/>
<dbReference type="GO" id="GO:0006508">
    <property type="term" value="P:proteolysis"/>
    <property type="evidence" value="ECO:0007669"/>
    <property type="project" value="InterPro"/>
</dbReference>